<dbReference type="RefSeq" id="XP_053056639.1">
    <property type="nucleotide sequence ID" value="XM_053200664.1"/>
</dbReference>
<evidence type="ECO:0000256" key="1">
    <source>
        <dbReference type="ARBA" id="ARBA00004236"/>
    </source>
</evidence>
<gene>
    <name evidence="14 15" type="primary">WDPCP</name>
</gene>
<evidence type="ECO:0000256" key="2">
    <source>
        <dbReference type="ARBA" id="ARBA00004430"/>
    </source>
</evidence>
<comment type="similarity">
    <text evidence="3">Belongs to the WD repeat fritz family.</text>
</comment>
<protein>
    <submittedName>
        <fullName evidence="14 15">WD repeat-containing and planar cell polarity effector protein fritz homolog isoform X1</fullName>
    </submittedName>
</protein>
<keyword evidence="10" id="KW-0472">Membrane</keyword>
<dbReference type="SUPFAM" id="SSF50978">
    <property type="entry name" value="WD40 repeat-like"/>
    <property type="match status" value="1"/>
</dbReference>
<accession>A0ABM3NB40</accession>
<evidence type="ECO:0000313" key="15">
    <source>
        <dbReference type="RefSeq" id="XP_053056640.1"/>
    </source>
</evidence>
<dbReference type="InterPro" id="IPR024511">
    <property type="entry name" value="Frtz"/>
</dbReference>
<dbReference type="Pfam" id="PF11768">
    <property type="entry name" value="Frtz"/>
    <property type="match status" value="1"/>
</dbReference>
<evidence type="ECO:0000256" key="4">
    <source>
        <dbReference type="ARBA" id="ARBA00022475"/>
    </source>
</evidence>
<keyword evidence="9" id="KW-0969">Cilium</keyword>
<dbReference type="PANTHER" id="PTHR13667">
    <property type="entry name" value="HOMOLOC-13"/>
    <property type="match status" value="1"/>
</dbReference>
<evidence type="ECO:0000256" key="3">
    <source>
        <dbReference type="ARBA" id="ARBA00006059"/>
    </source>
</evidence>
<keyword evidence="12" id="KW-0966">Cell projection</keyword>
<sequence>MLNQPPNPGPHSHFRVNEENRNKISQRNKDGDFFCLQMSFCLTELHLWSLKNTLHIGDRDIGIYQYYDKKDPAVSVTEHGDLEEKHKLAESRDYPWTLKNRRPEKLRDSLKELEELMQSSHCVLSKWKNKYVCQLLFGSGVLVSLSLSGPQLEKVVIDRSLVGKLISDSISDALLTDNFIILSFLAQNKLCFIQFTKKMGSPDVNKRLEKLSALDYKISYSEIPGPVNRTADRHLAINCVQDTVVCWWPLVSDDAWPWAPISPEKDRANLLLLGYAQGRLEVLSCVRTEWDPLDVRFGNKQPYQVLTVEHSISVDKEPMADSCIYECVRNKIQCVSITRIPLRSKAISCCRNVTEDKLILGCEDSSVILYEAHRRVTLLAQAKLLPSLISCHPSGAILLVGSNQGELQIFDMALSPINIQLLAEDRSPRETLQFNKFFDISSSLVQMQWIAPQVVSQKPKSGDIYDLLFLRFDRGPLGALLFKLGIFTQGQLGLIDIIFQYIHCDEIYEAINILSSMNWDTLGHQCFISMSAIVNHLLRQKLTPEREAQLEASLGTFYAPTRPLLDTTILEYRDEISKYARRFFHHLLRYQRFEKAFLLAVDIGARDLFMDIHYFALDKGELALAEVARKRASDIDAESITSGVELLGPLDRGDTLNEAFVGLSLAPQGEDTFPDDLPPFCSVHKHIQQRTRNVSSNRQVLDRRNELEKDTCAESLMTKTCNEEGERREDYIEQEFGDGGSLRMVHFGLI</sequence>
<evidence type="ECO:0000256" key="8">
    <source>
        <dbReference type="ARBA" id="ARBA00022794"/>
    </source>
</evidence>
<dbReference type="GeneID" id="106973478"/>
<comment type="subcellular location">
    <subcellularLocation>
        <location evidence="1">Cell membrane</location>
    </subcellularLocation>
    <subcellularLocation>
        <location evidence="2">Cytoplasm</location>
        <location evidence="2">Cytoskeleton</location>
        <location evidence="2">Cilium axoneme</location>
    </subcellularLocation>
</comment>
<dbReference type="PANTHER" id="PTHR13667:SF5">
    <property type="entry name" value="WD REPEAT-CONTAINING AND PLANAR CELL POLARITY EFFECTOR PROTEIN FRITZ HOMOLOG"/>
    <property type="match status" value="1"/>
</dbReference>
<dbReference type="RefSeq" id="XP_053056640.1">
    <property type="nucleotide sequence ID" value="XM_053200665.1"/>
</dbReference>
<reference evidence="14 15" key="1">
    <citation type="submission" date="2025-05" db="UniProtKB">
        <authorList>
            <consortium name="RefSeq"/>
        </authorList>
    </citation>
    <scope>IDENTIFICATION</scope>
    <source>
        <tissue evidence="14 15">Blood</tissue>
    </source>
</reference>
<keyword evidence="7" id="KW-0677">Repeat</keyword>
<keyword evidence="5" id="KW-0963">Cytoplasm</keyword>
<evidence type="ECO:0000256" key="10">
    <source>
        <dbReference type="ARBA" id="ARBA00023136"/>
    </source>
</evidence>
<keyword evidence="8" id="KW-0970">Cilium biogenesis/degradation</keyword>
<proteinExistence type="inferred from homology"/>
<name>A0ABM3NB40_ACIJB</name>
<evidence type="ECO:0000313" key="13">
    <source>
        <dbReference type="Proteomes" id="UP001652583"/>
    </source>
</evidence>
<evidence type="ECO:0000256" key="12">
    <source>
        <dbReference type="ARBA" id="ARBA00023273"/>
    </source>
</evidence>
<keyword evidence="13" id="KW-1185">Reference proteome</keyword>
<dbReference type="Proteomes" id="UP001652583">
    <property type="component" value="Chromosome A3"/>
</dbReference>
<evidence type="ECO:0000256" key="6">
    <source>
        <dbReference type="ARBA" id="ARBA00022574"/>
    </source>
</evidence>
<dbReference type="InterPro" id="IPR036322">
    <property type="entry name" value="WD40_repeat_dom_sf"/>
</dbReference>
<keyword evidence="4" id="KW-1003">Cell membrane</keyword>
<evidence type="ECO:0000256" key="11">
    <source>
        <dbReference type="ARBA" id="ARBA00023212"/>
    </source>
</evidence>
<evidence type="ECO:0000256" key="5">
    <source>
        <dbReference type="ARBA" id="ARBA00022490"/>
    </source>
</evidence>
<evidence type="ECO:0000256" key="7">
    <source>
        <dbReference type="ARBA" id="ARBA00022737"/>
    </source>
</evidence>
<keyword evidence="6" id="KW-0853">WD repeat</keyword>
<organism evidence="13 15">
    <name type="scientific">Acinonyx jubatus</name>
    <name type="common">Cheetah</name>
    <dbReference type="NCBI Taxonomy" id="32536"/>
    <lineage>
        <taxon>Eukaryota</taxon>
        <taxon>Metazoa</taxon>
        <taxon>Chordata</taxon>
        <taxon>Craniata</taxon>
        <taxon>Vertebrata</taxon>
        <taxon>Euteleostomi</taxon>
        <taxon>Mammalia</taxon>
        <taxon>Eutheria</taxon>
        <taxon>Laurasiatheria</taxon>
        <taxon>Carnivora</taxon>
        <taxon>Feliformia</taxon>
        <taxon>Felidae</taxon>
        <taxon>Felinae</taxon>
        <taxon>Acinonyx</taxon>
    </lineage>
</organism>
<keyword evidence="11" id="KW-0206">Cytoskeleton</keyword>
<evidence type="ECO:0000313" key="14">
    <source>
        <dbReference type="RefSeq" id="XP_053056639.1"/>
    </source>
</evidence>
<evidence type="ECO:0000256" key="9">
    <source>
        <dbReference type="ARBA" id="ARBA00023069"/>
    </source>
</evidence>